<protein>
    <submittedName>
        <fullName evidence="1">Uncharacterized protein</fullName>
    </submittedName>
</protein>
<dbReference type="EMBL" id="JBEDNP010000006">
    <property type="protein sequence ID" value="MEQ3539575.1"/>
    <property type="molecule type" value="Genomic_DNA"/>
</dbReference>
<dbReference type="Proteomes" id="UP001464923">
    <property type="component" value="Unassembled WGS sequence"/>
</dbReference>
<evidence type="ECO:0000313" key="1">
    <source>
        <dbReference type="EMBL" id="MEQ3539575.1"/>
    </source>
</evidence>
<comment type="caution">
    <text evidence="1">The sequence shown here is derived from an EMBL/GenBank/DDBJ whole genome shotgun (WGS) entry which is preliminary data.</text>
</comment>
<keyword evidence="2" id="KW-1185">Reference proteome</keyword>
<accession>A0ABV1JUE2</accession>
<name>A0ABV1JUE2_9PSEU</name>
<gene>
    <name evidence="1" type="ORF">WHI96_12130</name>
</gene>
<dbReference type="RefSeq" id="WP_345649157.1">
    <property type="nucleotide sequence ID" value="NZ_BAABLY010000059.1"/>
</dbReference>
<evidence type="ECO:0000313" key="2">
    <source>
        <dbReference type="Proteomes" id="UP001464923"/>
    </source>
</evidence>
<reference evidence="1 2" key="1">
    <citation type="submission" date="2024-03" db="EMBL/GenBank/DDBJ databases">
        <title>Draft genome sequence of Pseudonocardia tropica JCM 19149.</title>
        <authorList>
            <person name="Butdee W."/>
            <person name="Duangmal K."/>
        </authorList>
    </citation>
    <scope>NUCLEOTIDE SEQUENCE [LARGE SCALE GENOMIC DNA]</scope>
    <source>
        <strain evidence="1 2">JCM 19149</strain>
    </source>
</reference>
<sequence length="142" mass="15556">MTDTTSRPTPRRLTDLIEEHLIATAHRMLAQVPEDEVRDALADYVSTAFERIVVTADVAGGPDTRTRPGTLRVIVLLRGHPDGPSRNEAHELFRARARDLLQHDGTPVDAKADARTLLLQLGHGVPDDASTLDSDGDHGQQR</sequence>
<organism evidence="1 2">
    <name type="scientific">Pseudonocardia tropica</name>
    <dbReference type="NCBI Taxonomy" id="681289"/>
    <lineage>
        <taxon>Bacteria</taxon>
        <taxon>Bacillati</taxon>
        <taxon>Actinomycetota</taxon>
        <taxon>Actinomycetes</taxon>
        <taxon>Pseudonocardiales</taxon>
        <taxon>Pseudonocardiaceae</taxon>
        <taxon>Pseudonocardia</taxon>
    </lineage>
</organism>
<proteinExistence type="predicted"/>